<keyword evidence="2" id="KW-0805">Transcription regulation</keyword>
<evidence type="ECO:0000256" key="1">
    <source>
        <dbReference type="ARBA" id="ARBA00009437"/>
    </source>
</evidence>
<comment type="caution">
    <text evidence="6">The sequence shown here is derived from an EMBL/GenBank/DDBJ whole genome shotgun (WGS) entry which is preliminary data.</text>
</comment>
<keyword evidence="4" id="KW-0804">Transcription</keyword>
<protein>
    <submittedName>
        <fullName evidence="6">LysR family transcriptional regulator</fullName>
    </submittedName>
</protein>
<gene>
    <name evidence="6" type="ORF">GR170_25750</name>
</gene>
<feature type="domain" description="HTH lysR-type" evidence="5">
    <location>
        <begin position="1"/>
        <end position="60"/>
    </location>
</feature>
<dbReference type="RefSeq" id="WP_160897336.1">
    <property type="nucleotide sequence ID" value="NZ_WUMU01000063.1"/>
</dbReference>
<evidence type="ECO:0000256" key="4">
    <source>
        <dbReference type="ARBA" id="ARBA00023163"/>
    </source>
</evidence>
<reference evidence="6 7" key="1">
    <citation type="submission" date="2019-12" db="EMBL/GenBank/DDBJ databases">
        <authorList>
            <person name="Li M."/>
        </authorList>
    </citation>
    <scope>NUCLEOTIDE SEQUENCE [LARGE SCALE GENOMIC DNA]</scope>
    <source>
        <strain evidence="6 7">GBMRC 2024</strain>
    </source>
</reference>
<dbReference type="PANTHER" id="PTHR30537:SF5">
    <property type="entry name" value="HTH-TYPE TRANSCRIPTIONAL ACTIVATOR TTDR-RELATED"/>
    <property type="match status" value="1"/>
</dbReference>
<dbReference type="GO" id="GO:0003700">
    <property type="term" value="F:DNA-binding transcription factor activity"/>
    <property type="evidence" value="ECO:0007669"/>
    <property type="project" value="InterPro"/>
</dbReference>
<accession>A0A6L7GCE5</accession>
<evidence type="ECO:0000313" key="6">
    <source>
        <dbReference type="EMBL" id="MXN21228.1"/>
    </source>
</evidence>
<name>A0A6L7GCE5_9RHOB</name>
<dbReference type="InterPro" id="IPR000847">
    <property type="entry name" value="LysR_HTH_N"/>
</dbReference>
<comment type="similarity">
    <text evidence="1">Belongs to the LysR transcriptional regulatory family.</text>
</comment>
<dbReference type="AlphaFoldDB" id="A0A6L7GCE5"/>
<dbReference type="EMBL" id="WUMU01000063">
    <property type="protein sequence ID" value="MXN21228.1"/>
    <property type="molecule type" value="Genomic_DNA"/>
</dbReference>
<evidence type="ECO:0000259" key="5">
    <source>
        <dbReference type="PROSITE" id="PS50931"/>
    </source>
</evidence>
<dbReference type="PANTHER" id="PTHR30537">
    <property type="entry name" value="HTH-TYPE TRANSCRIPTIONAL REGULATOR"/>
    <property type="match status" value="1"/>
</dbReference>
<dbReference type="Pfam" id="PF03466">
    <property type="entry name" value="LysR_substrate"/>
    <property type="match status" value="1"/>
</dbReference>
<dbReference type="Gene3D" id="3.40.190.290">
    <property type="match status" value="1"/>
</dbReference>
<keyword evidence="7" id="KW-1185">Reference proteome</keyword>
<evidence type="ECO:0000256" key="3">
    <source>
        <dbReference type="ARBA" id="ARBA00023125"/>
    </source>
</evidence>
<dbReference type="SUPFAM" id="SSF46785">
    <property type="entry name" value="Winged helix' DNA-binding domain"/>
    <property type="match status" value="1"/>
</dbReference>
<dbReference type="InterPro" id="IPR036388">
    <property type="entry name" value="WH-like_DNA-bd_sf"/>
</dbReference>
<dbReference type="FunFam" id="1.10.10.10:FF:000001">
    <property type="entry name" value="LysR family transcriptional regulator"/>
    <property type="match status" value="1"/>
</dbReference>
<dbReference type="Gene3D" id="1.10.10.10">
    <property type="entry name" value="Winged helix-like DNA-binding domain superfamily/Winged helix DNA-binding domain"/>
    <property type="match status" value="1"/>
</dbReference>
<dbReference type="InterPro" id="IPR036390">
    <property type="entry name" value="WH_DNA-bd_sf"/>
</dbReference>
<dbReference type="Proteomes" id="UP000477911">
    <property type="component" value="Unassembled WGS sequence"/>
</dbReference>
<evidence type="ECO:0000256" key="2">
    <source>
        <dbReference type="ARBA" id="ARBA00023015"/>
    </source>
</evidence>
<dbReference type="InterPro" id="IPR058163">
    <property type="entry name" value="LysR-type_TF_proteobact-type"/>
</dbReference>
<organism evidence="6 7">
    <name type="scientific">Pseudooceanicola albus</name>
    <dbReference type="NCBI Taxonomy" id="2692189"/>
    <lineage>
        <taxon>Bacteria</taxon>
        <taxon>Pseudomonadati</taxon>
        <taxon>Pseudomonadota</taxon>
        <taxon>Alphaproteobacteria</taxon>
        <taxon>Rhodobacterales</taxon>
        <taxon>Paracoccaceae</taxon>
        <taxon>Pseudooceanicola</taxon>
    </lineage>
</organism>
<proteinExistence type="inferred from homology"/>
<dbReference type="Pfam" id="PF00126">
    <property type="entry name" value="HTH_1"/>
    <property type="match status" value="1"/>
</dbReference>
<sequence>MKSDFTAARAFIAVATAGGFREAAKTSEMSASSLSGAVRRLEDQLGVRLLNRTTRSVTTTEAGAHLLHRLQAAMLGMEAALESANEYRGAPSGTLRLNVPLGVARLVLPRLLPGFSKTYPDVRVEIIAEHGVVDILTAGCDAGIRYDDKVTKNMVLTPIGPSRQRFATAASPAYLERHGYPLHPQDLERHACLPAFVGGGHPMPWEFEKEGEIVRVEVQGPATVDVTAVDLAVSMAAEGCGIVHLYEEWLQPQIDNGALVPVLEPWWQSFDGPLLFHHGREHVPAPLRAFIDYMGLHRW</sequence>
<evidence type="ECO:0000313" key="7">
    <source>
        <dbReference type="Proteomes" id="UP000477911"/>
    </source>
</evidence>
<dbReference type="PROSITE" id="PS50931">
    <property type="entry name" value="HTH_LYSR"/>
    <property type="match status" value="1"/>
</dbReference>
<dbReference type="InterPro" id="IPR005119">
    <property type="entry name" value="LysR_subst-bd"/>
</dbReference>
<dbReference type="SUPFAM" id="SSF53850">
    <property type="entry name" value="Periplasmic binding protein-like II"/>
    <property type="match status" value="1"/>
</dbReference>
<dbReference type="GO" id="GO:0003677">
    <property type="term" value="F:DNA binding"/>
    <property type="evidence" value="ECO:0007669"/>
    <property type="project" value="UniProtKB-KW"/>
</dbReference>
<keyword evidence="3" id="KW-0238">DNA-binding</keyword>